<reference evidence="2 3" key="1">
    <citation type="submission" date="2024-07" db="EMBL/GenBank/DDBJ databases">
        <title>Section-level genome sequencing and comparative genomics of Aspergillus sections Usti and Cavernicolus.</title>
        <authorList>
            <consortium name="Lawrence Berkeley National Laboratory"/>
            <person name="Nybo J.L."/>
            <person name="Vesth T.C."/>
            <person name="Theobald S."/>
            <person name="Frisvad J.C."/>
            <person name="Larsen T.O."/>
            <person name="Kjaerboelling I."/>
            <person name="Rothschild-Mancinelli K."/>
            <person name="Lyhne E.K."/>
            <person name="Kogle M.E."/>
            <person name="Barry K."/>
            <person name="Clum A."/>
            <person name="Na H."/>
            <person name="Ledsgaard L."/>
            <person name="Lin J."/>
            <person name="Lipzen A."/>
            <person name="Kuo A."/>
            <person name="Riley R."/>
            <person name="Mondo S."/>
            <person name="LaButti K."/>
            <person name="Haridas S."/>
            <person name="Pangalinan J."/>
            <person name="Salamov A.A."/>
            <person name="Simmons B.A."/>
            <person name="Magnuson J.K."/>
            <person name="Chen J."/>
            <person name="Drula E."/>
            <person name="Henrissat B."/>
            <person name="Wiebenga A."/>
            <person name="Lubbers R.J."/>
            <person name="Gomes A.C."/>
            <person name="Macurrencykelacurrency M.R."/>
            <person name="Stajich J."/>
            <person name="Grigoriev I.V."/>
            <person name="Mortensen U.H."/>
            <person name="De vries R.P."/>
            <person name="Baker S.E."/>
            <person name="Andersen M.R."/>
        </authorList>
    </citation>
    <scope>NUCLEOTIDE SEQUENCE [LARGE SCALE GENOMIC DNA]</scope>
    <source>
        <strain evidence="2 3">CBS 756.74</strain>
    </source>
</reference>
<protein>
    <recommendedName>
        <fullName evidence="4">Pinin/SDK/MemA protein domain-containing protein</fullName>
    </recommendedName>
</protein>
<feature type="compositionally biased region" description="Acidic residues" evidence="1">
    <location>
        <begin position="64"/>
        <end position="77"/>
    </location>
</feature>
<accession>A0ABR4K7H9</accession>
<proteinExistence type="predicted"/>
<dbReference type="RefSeq" id="XP_070898161.1">
    <property type="nucleotide sequence ID" value="XM_071035778.1"/>
</dbReference>
<dbReference type="GeneID" id="98150942"/>
<gene>
    <name evidence="2" type="ORF">BJX68DRAFT_103319</name>
</gene>
<name>A0ABR4K7H9_9EURO</name>
<evidence type="ECO:0008006" key="4">
    <source>
        <dbReference type="Google" id="ProtNLM"/>
    </source>
</evidence>
<feature type="compositionally biased region" description="Basic and acidic residues" evidence="1">
    <location>
        <begin position="96"/>
        <end position="109"/>
    </location>
</feature>
<feature type="compositionally biased region" description="Polar residues" evidence="1">
    <location>
        <begin position="79"/>
        <end position="95"/>
    </location>
</feature>
<dbReference type="Proteomes" id="UP001610444">
    <property type="component" value="Unassembled WGS sequence"/>
</dbReference>
<sequence length="163" mass="18146">MFQRLRDAIDSRIAEEQARQRSSQESLARSNSARRPPGRNLSPSQRSSRTRRNTGTPVRGPDPTEFEPEFAIGDDDASTLYSRSSTPKPESTEASDNAKGEKSAEKSGDTEGAVDNTVNGKDNTPARETAQPSAELPSEVRAKLRKLNKLESRYQGMRFARYW</sequence>
<comment type="caution">
    <text evidence="2">The sequence shown here is derived from an EMBL/GenBank/DDBJ whole genome shotgun (WGS) entry which is preliminary data.</text>
</comment>
<evidence type="ECO:0000256" key="1">
    <source>
        <dbReference type="SAM" id="MobiDB-lite"/>
    </source>
</evidence>
<evidence type="ECO:0000313" key="3">
    <source>
        <dbReference type="Proteomes" id="UP001610444"/>
    </source>
</evidence>
<evidence type="ECO:0000313" key="2">
    <source>
        <dbReference type="EMBL" id="KAL2848253.1"/>
    </source>
</evidence>
<feature type="region of interest" description="Disordered" evidence="1">
    <location>
        <begin position="1"/>
        <end position="140"/>
    </location>
</feature>
<feature type="compositionally biased region" description="Basic and acidic residues" evidence="1">
    <location>
        <begin position="1"/>
        <end position="19"/>
    </location>
</feature>
<organism evidence="2 3">
    <name type="scientific">Aspergillus pseudodeflectus</name>
    <dbReference type="NCBI Taxonomy" id="176178"/>
    <lineage>
        <taxon>Eukaryota</taxon>
        <taxon>Fungi</taxon>
        <taxon>Dikarya</taxon>
        <taxon>Ascomycota</taxon>
        <taxon>Pezizomycotina</taxon>
        <taxon>Eurotiomycetes</taxon>
        <taxon>Eurotiomycetidae</taxon>
        <taxon>Eurotiales</taxon>
        <taxon>Aspergillaceae</taxon>
        <taxon>Aspergillus</taxon>
        <taxon>Aspergillus subgen. Nidulantes</taxon>
    </lineage>
</organism>
<keyword evidence="3" id="KW-1185">Reference proteome</keyword>
<dbReference type="EMBL" id="JBFXLR010000026">
    <property type="protein sequence ID" value="KAL2848253.1"/>
    <property type="molecule type" value="Genomic_DNA"/>
</dbReference>
<feature type="compositionally biased region" description="Polar residues" evidence="1">
    <location>
        <begin position="20"/>
        <end position="33"/>
    </location>
</feature>